<dbReference type="EMBL" id="PUHZ01000002">
    <property type="protein sequence ID" value="PQO47953.1"/>
    <property type="molecule type" value="Genomic_DNA"/>
</dbReference>
<evidence type="ECO:0000313" key="1">
    <source>
        <dbReference type="EMBL" id="PQO47953.1"/>
    </source>
</evidence>
<evidence type="ECO:0000313" key="2">
    <source>
        <dbReference type="Proteomes" id="UP000237819"/>
    </source>
</evidence>
<dbReference type="AlphaFoldDB" id="A0A2S8GU55"/>
<accession>A0A2S8GU55</accession>
<reference evidence="1 2" key="1">
    <citation type="submission" date="2018-02" db="EMBL/GenBank/DDBJ databases">
        <title>Comparative genomes isolates from brazilian mangrove.</title>
        <authorList>
            <person name="Araujo J.E."/>
            <person name="Taketani R.G."/>
            <person name="Silva M.C.P."/>
            <person name="Loureco M.V."/>
            <person name="Andreote F.D."/>
        </authorList>
    </citation>
    <scope>NUCLEOTIDE SEQUENCE [LARGE SCALE GENOMIC DNA]</scope>
    <source>
        <strain evidence="1 2">Nap-Phe MGV</strain>
    </source>
</reference>
<protein>
    <submittedName>
        <fullName evidence="1">Uncharacterized protein</fullName>
    </submittedName>
</protein>
<gene>
    <name evidence="1" type="ORF">C5Y93_00775</name>
</gene>
<organism evidence="1 2">
    <name type="scientific">Blastopirellula marina</name>
    <dbReference type="NCBI Taxonomy" id="124"/>
    <lineage>
        <taxon>Bacteria</taxon>
        <taxon>Pseudomonadati</taxon>
        <taxon>Planctomycetota</taxon>
        <taxon>Planctomycetia</taxon>
        <taxon>Pirellulales</taxon>
        <taxon>Pirellulaceae</taxon>
        <taxon>Blastopirellula</taxon>
    </lineage>
</organism>
<dbReference type="Proteomes" id="UP000237819">
    <property type="component" value="Unassembled WGS sequence"/>
</dbReference>
<sequence>MAFLSVFARIRMHRWFYIAFLLLLAVAMQSPKAWTHRHEMLSPQELAIHLRLYHAGVPASETPHSWHVHRSAPQVGDLEFEQRVEEATSQGADLFCNRIAQRHESCDACPPAGNLPVTRHSDLGGRPPLYHVYQSLLI</sequence>
<comment type="caution">
    <text evidence="1">The sequence shown here is derived from an EMBL/GenBank/DDBJ whole genome shotgun (WGS) entry which is preliminary data.</text>
</comment>
<name>A0A2S8GU55_9BACT</name>
<proteinExistence type="predicted"/>